<dbReference type="RefSeq" id="WP_078365843.1">
    <property type="nucleotide sequence ID" value="NZ_MTJN01000002.1"/>
</dbReference>
<keyword evidence="1" id="KW-0472">Membrane</keyword>
<comment type="caution">
    <text evidence="2">The sequence shown here is derived from an EMBL/GenBank/DDBJ whole genome shotgun (WGS) entry which is preliminary data.</text>
</comment>
<keyword evidence="1" id="KW-0812">Transmembrane</keyword>
<name>A0A1T1AVJ7_RHOFE</name>
<gene>
    <name evidence="2" type="ORF">RF819_15735</name>
</gene>
<keyword evidence="1" id="KW-1133">Transmembrane helix</keyword>
<dbReference type="AlphaFoldDB" id="A0A1T1AVJ7"/>
<dbReference type="EMBL" id="MTJN01000002">
    <property type="protein sequence ID" value="OOV07978.1"/>
    <property type="molecule type" value="Genomic_DNA"/>
</dbReference>
<evidence type="ECO:0008006" key="4">
    <source>
        <dbReference type="Google" id="ProtNLM"/>
    </source>
</evidence>
<dbReference type="SUPFAM" id="SSF53756">
    <property type="entry name" value="UDP-Glycosyltransferase/glycogen phosphorylase"/>
    <property type="match status" value="1"/>
</dbReference>
<sequence length="443" mass="49629">MRDNHQQRWLIISHAFNMDGRAASQTITDKLPHLLRAGIEVVVISGVSGIKDTVVEHHQVWPVGPAGLRFELRHVLRRRFQNRLVYRSLMTLASVLLLPAFVVEKIFRPVESSWSWWLSAYLKGRALARQRPFDLIYSTGGAFAAHVAGHALKKSTGIPWLAEVHDPFVTPGRVPESAQDKMQAQVEKTICEKADIAIWFTQQALDSARMRHPQLGERGKMMLPGIDQPFQTLPPSQRGPKFVIGHFGSLSTTRNLSSIIGALEQLQAQRPELMAQTELHLYGGPLDAVSSETIAASPVREQVRHFGRIEADPQTGLSGREQILRRMRSVDVLLLLHGEEPICEEYIPSKMYEYLWMQRPILATVHRNPQMAEMLRGQGHMVVLTGSAGSALQMTAEELVLALVQLHEAWLVNGLPDSGRTSPYTTQRAVEQLAAWITQRTSA</sequence>
<protein>
    <recommendedName>
        <fullName evidence="4">Glycosyltransferase subfamily 4-like N-terminal domain-containing protein</fullName>
    </recommendedName>
</protein>
<feature type="transmembrane region" description="Helical" evidence="1">
    <location>
        <begin position="84"/>
        <end position="103"/>
    </location>
</feature>
<accession>A0A1T1AVJ7</accession>
<proteinExistence type="predicted"/>
<evidence type="ECO:0000313" key="2">
    <source>
        <dbReference type="EMBL" id="OOV07978.1"/>
    </source>
</evidence>
<dbReference type="STRING" id="28066.RF819_15735"/>
<keyword evidence="3" id="KW-1185">Reference proteome</keyword>
<organism evidence="2 3">
    <name type="scientific">Rhodoferax fermentans</name>
    <dbReference type="NCBI Taxonomy" id="28066"/>
    <lineage>
        <taxon>Bacteria</taxon>
        <taxon>Pseudomonadati</taxon>
        <taxon>Pseudomonadota</taxon>
        <taxon>Betaproteobacteria</taxon>
        <taxon>Burkholderiales</taxon>
        <taxon>Comamonadaceae</taxon>
        <taxon>Rhodoferax</taxon>
    </lineage>
</organism>
<reference evidence="2 3" key="1">
    <citation type="submission" date="2017-01" db="EMBL/GenBank/DDBJ databases">
        <title>Genome sequencing of Rhodoferax fermentans JCM 7819.</title>
        <authorList>
            <person name="Kim Y.J."/>
            <person name="Farh M.E.-A."/>
            <person name="Yang D.-C."/>
        </authorList>
    </citation>
    <scope>NUCLEOTIDE SEQUENCE [LARGE SCALE GENOMIC DNA]</scope>
    <source>
        <strain evidence="2 3">JCM 7819</strain>
    </source>
</reference>
<dbReference type="Proteomes" id="UP000190750">
    <property type="component" value="Unassembled WGS sequence"/>
</dbReference>
<evidence type="ECO:0000256" key="1">
    <source>
        <dbReference type="SAM" id="Phobius"/>
    </source>
</evidence>
<dbReference type="OrthoDB" id="433681at2"/>
<evidence type="ECO:0000313" key="3">
    <source>
        <dbReference type="Proteomes" id="UP000190750"/>
    </source>
</evidence>
<dbReference type="Gene3D" id="3.40.50.2000">
    <property type="entry name" value="Glycogen Phosphorylase B"/>
    <property type="match status" value="2"/>
</dbReference>